<dbReference type="EMBL" id="SZVO01000001">
    <property type="protein sequence ID" value="TKT93656.1"/>
    <property type="molecule type" value="Genomic_DNA"/>
</dbReference>
<proteinExistence type="predicted"/>
<dbReference type="InterPro" id="IPR032710">
    <property type="entry name" value="NTF2-like_dom_sf"/>
</dbReference>
<dbReference type="Gene3D" id="3.10.450.50">
    <property type="match status" value="1"/>
</dbReference>
<name>A0A4U6DA00_9BACT</name>
<keyword evidence="1" id="KW-0732">Signal</keyword>
<protein>
    <submittedName>
        <fullName evidence="3">Nuclear transport factor 2 family protein</fullName>
    </submittedName>
</protein>
<evidence type="ECO:0000256" key="1">
    <source>
        <dbReference type="SAM" id="SignalP"/>
    </source>
</evidence>
<reference evidence="3 4" key="1">
    <citation type="submission" date="2019-05" db="EMBL/GenBank/DDBJ databases">
        <title>Dyadobacter AR-3-8 sp. nov., isolated from arctic soil.</title>
        <authorList>
            <person name="Chaudhary D.K."/>
        </authorList>
    </citation>
    <scope>NUCLEOTIDE SEQUENCE [LARGE SCALE GENOMIC DNA]</scope>
    <source>
        <strain evidence="3 4">AR-3-8</strain>
    </source>
</reference>
<sequence>MKRLMLFGLLTFGSVSAYAQASFSSPLDATECSNTFFKALLDEDSNALNNVLADDFSIVSFDGRQIDRDMLSQAVAQGYLTVETGMLSGSRTRDYGDVGVVTGTWNVKGKIESNGFQNEVTYTVVSVKKGGNWKVATVQLTPVQ</sequence>
<evidence type="ECO:0000259" key="2">
    <source>
        <dbReference type="Pfam" id="PF14534"/>
    </source>
</evidence>
<dbReference type="AlphaFoldDB" id="A0A4U6DA00"/>
<comment type="caution">
    <text evidence="3">The sequence shown here is derived from an EMBL/GenBank/DDBJ whole genome shotgun (WGS) entry which is preliminary data.</text>
</comment>
<dbReference type="OrthoDB" id="956964at2"/>
<evidence type="ECO:0000313" key="3">
    <source>
        <dbReference type="EMBL" id="TKT93656.1"/>
    </source>
</evidence>
<dbReference type="RefSeq" id="WP_137337950.1">
    <property type="nucleotide sequence ID" value="NZ_BSQH01000001.1"/>
</dbReference>
<gene>
    <name evidence="3" type="ORF">FDK13_00115</name>
</gene>
<feature type="signal peptide" evidence="1">
    <location>
        <begin position="1"/>
        <end position="19"/>
    </location>
</feature>
<feature type="chain" id="PRO_5020202446" evidence="1">
    <location>
        <begin position="20"/>
        <end position="144"/>
    </location>
</feature>
<dbReference type="Proteomes" id="UP000304900">
    <property type="component" value="Unassembled WGS sequence"/>
</dbReference>
<keyword evidence="4" id="KW-1185">Reference proteome</keyword>
<feature type="domain" description="DUF4440" evidence="2">
    <location>
        <begin position="31"/>
        <end position="135"/>
    </location>
</feature>
<dbReference type="InterPro" id="IPR027843">
    <property type="entry name" value="DUF4440"/>
</dbReference>
<dbReference type="Pfam" id="PF14534">
    <property type="entry name" value="DUF4440"/>
    <property type="match status" value="1"/>
</dbReference>
<accession>A0A4U6DA00</accession>
<organism evidence="3 4">
    <name type="scientific">Dyadobacter frigoris</name>
    <dbReference type="NCBI Taxonomy" id="2576211"/>
    <lineage>
        <taxon>Bacteria</taxon>
        <taxon>Pseudomonadati</taxon>
        <taxon>Bacteroidota</taxon>
        <taxon>Cytophagia</taxon>
        <taxon>Cytophagales</taxon>
        <taxon>Spirosomataceae</taxon>
        <taxon>Dyadobacter</taxon>
    </lineage>
</organism>
<dbReference type="SUPFAM" id="SSF54427">
    <property type="entry name" value="NTF2-like"/>
    <property type="match status" value="1"/>
</dbReference>
<evidence type="ECO:0000313" key="4">
    <source>
        <dbReference type="Proteomes" id="UP000304900"/>
    </source>
</evidence>